<protein>
    <submittedName>
        <fullName evidence="2">Uncharacterized protein</fullName>
    </submittedName>
</protein>
<proteinExistence type="predicted"/>
<evidence type="ECO:0000313" key="2">
    <source>
        <dbReference type="EMBL" id="VDI57809.1"/>
    </source>
</evidence>
<keyword evidence="3" id="KW-1185">Reference proteome</keyword>
<feature type="chain" id="PRO_5032492184" evidence="1">
    <location>
        <begin position="25"/>
        <end position="91"/>
    </location>
</feature>
<reference evidence="2" key="1">
    <citation type="submission" date="2018-11" db="EMBL/GenBank/DDBJ databases">
        <authorList>
            <person name="Alioto T."/>
            <person name="Alioto T."/>
        </authorList>
    </citation>
    <scope>NUCLEOTIDE SEQUENCE</scope>
</reference>
<dbReference type="AlphaFoldDB" id="A0A8B6G2P8"/>
<accession>A0A8B6G2P8</accession>
<name>A0A8B6G2P8_MYTGA</name>
<evidence type="ECO:0000313" key="3">
    <source>
        <dbReference type="Proteomes" id="UP000596742"/>
    </source>
</evidence>
<sequence>MKSFLFVLMTIIVLEHVGNHMVEGVGCASIGWGGCADYGCYKSGGHCINYGRRPKNRCRCVRRGTNEKWMKESTNVLEFFQVVMDTKENNP</sequence>
<dbReference type="PROSITE" id="PS51257">
    <property type="entry name" value="PROKAR_LIPOPROTEIN"/>
    <property type="match status" value="1"/>
</dbReference>
<organism evidence="2 3">
    <name type="scientific">Mytilus galloprovincialis</name>
    <name type="common">Mediterranean mussel</name>
    <dbReference type="NCBI Taxonomy" id="29158"/>
    <lineage>
        <taxon>Eukaryota</taxon>
        <taxon>Metazoa</taxon>
        <taxon>Spiralia</taxon>
        <taxon>Lophotrochozoa</taxon>
        <taxon>Mollusca</taxon>
        <taxon>Bivalvia</taxon>
        <taxon>Autobranchia</taxon>
        <taxon>Pteriomorphia</taxon>
        <taxon>Mytilida</taxon>
        <taxon>Mytiloidea</taxon>
        <taxon>Mytilidae</taxon>
        <taxon>Mytilinae</taxon>
        <taxon>Mytilus</taxon>
    </lineage>
</organism>
<keyword evidence="1" id="KW-0732">Signal</keyword>
<dbReference type="Proteomes" id="UP000596742">
    <property type="component" value="Unassembled WGS sequence"/>
</dbReference>
<dbReference type="EMBL" id="UYJE01007771">
    <property type="protein sequence ID" value="VDI57809.1"/>
    <property type="molecule type" value="Genomic_DNA"/>
</dbReference>
<comment type="caution">
    <text evidence="2">The sequence shown here is derived from an EMBL/GenBank/DDBJ whole genome shotgun (WGS) entry which is preliminary data.</text>
</comment>
<evidence type="ECO:0000256" key="1">
    <source>
        <dbReference type="SAM" id="SignalP"/>
    </source>
</evidence>
<feature type="signal peptide" evidence="1">
    <location>
        <begin position="1"/>
        <end position="24"/>
    </location>
</feature>
<gene>
    <name evidence="2" type="ORF">MGAL_10B015669</name>
</gene>